<sequence>MNARTELIDPITQLNSVSSDQLVEQLAPALKSLKEQVAIAMQNMHETNGSTEAAMQYQYDHSSFQTLFTAMSTALKANNTATMTPINHIGK</sequence>
<evidence type="ECO:0000313" key="1">
    <source>
        <dbReference type="EMBL" id="EGY28970.1"/>
    </source>
</evidence>
<name>G2GZ62_9ENTR</name>
<reference evidence="1 2" key="1">
    <citation type="journal article" date="2012" name="Genome Res.">
        <title>Genomic basis of endosymbiont-conferred protection against an insect parasitoid.</title>
        <authorList>
            <person name="Hansen A.K."/>
            <person name="Vorburger C."/>
            <person name="Moran N.A."/>
        </authorList>
    </citation>
    <scope>NUCLEOTIDE SEQUENCE [LARGE SCALE GENOMIC DNA]</scope>
    <source>
        <strain evidence="2">R5.15</strain>
    </source>
</reference>
<gene>
    <name evidence="1" type="ORF">Rin_00010770</name>
</gene>
<accession>G2GZ62</accession>
<evidence type="ECO:0000313" key="2">
    <source>
        <dbReference type="Proteomes" id="UP000004116"/>
    </source>
</evidence>
<keyword evidence="2" id="KW-1185">Reference proteome</keyword>
<proteinExistence type="predicted"/>
<dbReference type="Proteomes" id="UP000004116">
    <property type="component" value="Unassembled WGS sequence"/>
</dbReference>
<protein>
    <submittedName>
        <fullName evidence="1">Uncharacterized protein</fullName>
    </submittedName>
</protein>
<comment type="caution">
    <text evidence="1">The sequence shown here is derived from an EMBL/GenBank/DDBJ whole genome shotgun (WGS) entry which is preliminary data.</text>
</comment>
<dbReference type="RefSeq" id="WP_006706751.1">
    <property type="nucleotide sequence ID" value="NZ_AGCA01000272.1"/>
</dbReference>
<organism evidence="1 2">
    <name type="scientific">Candidatus Regiella insecticola 5.15</name>
    <dbReference type="NCBI Taxonomy" id="1005043"/>
    <lineage>
        <taxon>Bacteria</taxon>
        <taxon>Pseudomonadati</taxon>
        <taxon>Pseudomonadota</taxon>
        <taxon>Gammaproteobacteria</taxon>
        <taxon>Enterobacterales</taxon>
        <taxon>Enterobacteriaceae</taxon>
        <taxon>aphid secondary symbionts</taxon>
        <taxon>Candidatus Regiella</taxon>
    </lineage>
</organism>
<dbReference type="EMBL" id="AGCA01000272">
    <property type="protein sequence ID" value="EGY28970.1"/>
    <property type="molecule type" value="Genomic_DNA"/>
</dbReference>
<dbReference type="AlphaFoldDB" id="G2GZ62"/>